<dbReference type="RefSeq" id="WP_307266818.1">
    <property type="nucleotide sequence ID" value="NZ_JAUSVX010000001.1"/>
</dbReference>
<comment type="caution">
    <text evidence="1">The sequence shown here is derived from an EMBL/GenBank/DDBJ whole genome shotgun (WGS) entry which is preliminary data.</text>
</comment>
<protein>
    <recommendedName>
        <fullName evidence="3">Secreted protein</fullName>
    </recommendedName>
</protein>
<accession>A0ABU0IZA9</accession>
<keyword evidence="2" id="KW-1185">Reference proteome</keyword>
<dbReference type="Proteomes" id="UP001242480">
    <property type="component" value="Unassembled WGS sequence"/>
</dbReference>
<evidence type="ECO:0000313" key="1">
    <source>
        <dbReference type="EMBL" id="MDQ0467348.1"/>
    </source>
</evidence>
<evidence type="ECO:0008006" key="3">
    <source>
        <dbReference type="Google" id="ProtNLM"/>
    </source>
</evidence>
<gene>
    <name evidence="1" type="ORF">QO011_000343</name>
</gene>
<dbReference type="EMBL" id="JAUSVX010000001">
    <property type="protein sequence ID" value="MDQ0467348.1"/>
    <property type="molecule type" value="Genomic_DNA"/>
</dbReference>
<sequence>MRSIAVPNAAPRAGMGLAAVLAALILGAAAGPAAAFNQKSFDDPLFRRCIAWMLDGNRGALLQNVCLDEYDLPPPSLFLCARKLRTGFTSATDREACALIFEEEARKVREGYIR</sequence>
<reference evidence="1 2" key="1">
    <citation type="submission" date="2023-07" db="EMBL/GenBank/DDBJ databases">
        <title>Genomic Encyclopedia of Type Strains, Phase IV (KMG-IV): sequencing the most valuable type-strain genomes for metagenomic binning, comparative biology and taxonomic classification.</title>
        <authorList>
            <person name="Goeker M."/>
        </authorList>
    </citation>
    <scope>NUCLEOTIDE SEQUENCE [LARGE SCALE GENOMIC DNA]</scope>
    <source>
        <strain evidence="1 2">DSM 19619</strain>
    </source>
</reference>
<organism evidence="1 2">
    <name type="scientific">Labrys wisconsinensis</name>
    <dbReference type="NCBI Taxonomy" id="425677"/>
    <lineage>
        <taxon>Bacteria</taxon>
        <taxon>Pseudomonadati</taxon>
        <taxon>Pseudomonadota</taxon>
        <taxon>Alphaproteobacteria</taxon>
        <taxon>Hyphomicrobiales</taxon>
        <taxon>Xanthobacteraceae</taxon>
        <taxon>Labrys</taxon>
    </lineage>
</organism>
<evidence type="ECO:0000313" key="2">
    <source>
        <dbReference type="Proteomes" id="UP001242480"/>
    </source>
</evidence>
<name>A0ABU0IZA9_9HYPH</name>
<proteinExistence type="predicted"/>